<dbReference type="Proteomes" id="UP000005813">
    <property type="component" value="Unassembled WGS sequence"/>
</dbReference>
<keyword evidence="4" id="KW-0677">Repeat</keyword>
<feature type="domain" description="4Fe-4S ferredoxin-type" evidence="9">
    <location>
        <begin position="172"/>
        <end position="203"/>
    </location>
</feature>
<feature type="region of interest" description="Disordered" evidence="8">
    <location>
        <begin position="225"/>
        <end position="250"/>
    </location>
</feature>
<keyword evidence="7" id="KW-0411">Iron-sulfur</keyword>
<accession>A0A828QWJ8</accession>
<dbReference type="CDD" id="cd16373">
    <property type="entry name" value="DMSOR_beta_like"/>
    <property type="match status" value="1"/>
</dbReference>
<dbReference type="InterPro" id="IPR017896">
    <property type="entry name" value="4Fe4S_Fe-S-bd"/>
</dbReference>
<name>A0A828QWJ8_CAMUP</name>
<keyword evidence="1" id="KW-0813">Transport</keyword>
<dbReference type="SUPFAM" id="SSF54862">
    <property type="entry name" value="4Fe-4S ferredoxins"/>
    <property type="match status" value="1"/>
</dbReference>
<dbReference type="GO" id="GO:0051539">
    <property type="term" value="F:4 iron, 4 sulfur cluster binding"/>
    <property type="evidence" value="ECO:0007669"/>
    <property type="project" value="UniProtKB-KW"/>
</dbReference>
<evidence type="ECO:0000259" key="9">
    <source>
        <dbReference type="PROSITE" id="PS51379"/>
    </source>
</evidence>
<dbReference type="NCBIfam" id="NF007012">
    <property type="entry name" value="PRK09476.1"/>
    <property type="match status" value="1"/>
</dbReference>
<gene>
    <name evidence="10" type="primary">napG</name>
    <name evidence="10" type="ORF">HMPREF9400_0737</name>
</gene>
<evidence type="ECO:0000256" key="7">
    <source>
        <dbReference type="ARBA" id="ARBA00023014"/>
    </source>
</evidence>
<evidence type="ECO:0000256" key="2">
    <source>
        <dbReference type="ARBA" id="ARBA00022485"/>
    </source>
</evidence>
<organism evidence="10 11">
    <name type="scientific">Campylobacter upsaliensis JV21</name>
    <dbReference type="NCBI Taxonomy" id="888826"/>
    <lineage>
        <taxon>Bacteria</taxon>
        <taxon>Pseudomonadati</taxon>
        <taxon>Campylobacterota</taxon>
        <taxon>Epsilonproteobacteria</taxon>
        <taxon>Campylobacterales</taxon>
        <taxon>Campylobacteraceae</taxon>
        <taxon>Campylobacter</taxon>
    </lineage>
</organism>
<sequence length="250" mass="27928">MMKDRREFFVKSFKGLCLCAGGGFLAALALKADESVFLRPPGAEDEERFLSKCIRCGLCVKACPYDTLKLASLFDAPQNGTPFFKPREIPCYLCENIPCIKDCPTDALDKNYLKEENGIKELKMGIAIVDSASCVAHWGIQCDACYRACPLIDKALKIETKRNERTAKHAFLLPVVDHEYCVGCGLCEKACITEEAAIRVLPRAYVLGKAGAHYVKGWDKQDEDKLKNSSTQRKLDNERAKDYLNAEDLL</sequence>
<dbReference type="PROSITE" id="PS51379">
    <property type="entry name" value="4FE4S_FER_2"/>
    <property type="match status" value="2"/>
</dbReference>
<protein>
    <submittedName>
        <fullName evidence="10">Periplasmic nitrate reductase quinol dehydrogenase NapG</fullName>
    </submittedName>
</protein>
<keyword evidence="5" id="KW-0249">Electron transport</keyword>
<dbReference type="InterPro" id="IPR050294">
    <property type="entry name" value="RnfB_subfamily"/>
</dbReference>
<feature type="compositionally biased region" description="Basic and acidic residues" evidence="8">
    <location>
        <begin position="225"/>
        <end position="244"/>
    </location>
</feature>
<keyword evidence="2" id="KW-0004">4Fe-4S</keyword>
<dbReference type="EMBL" id="AEPU01000017">
    <property type="protein sequence ID" value="EFU72003.1"/>
    <property type="molecule type" value="Genomic_DNA"/>
</dbReference>
<evidence type="ECO:0000256" key="3">
    <source>
        <dbReference type="ARBA" id="ARBA00022723"/>
    </source>
</evidence>
<dbReference type="GO" id="GO:0046872">
    <property type="term" value="F:metal ion binding"/>
    <property type="evidence" value="ECO:0007669"/>
    <property type="project" value="UniProtKB-KW"/>
</dbReference>
<comment type="caution">
    <text evidence="10">The sequence shown here is derived from an EMBL/GenBank/DDBJ whole genome shotgun (WGS) entry which is preliminary data.</text>
</comment>
<dbReference type="AlphaFoldDB" id="A0A828QWJ8"/>
<evidence type="ECO:0000256" key="5">
    <source>
        <dbReference type="ARBA" id="ARBA00022982"/>
    </source>
</evidence>
<dbReference type="InterPro" id="IPR004494">
    <property type="entry name" value="MauM_NapG"/>
</dbReference>
<evidence type="ECO:0000256" key="8">
    <source>
        <dbReference type="SAM" id="MobiDB-lite"/>
    </source>
</evidence>
<keyword evidence="3" id="KW-0479">Metal-binding</keyword>
<dbReference type="InterPro" id="IPR017900">
    <property type="entry name" value="4Fe4S_Fe_S_CS"/>
</dbReference>
<evidence type="ECO:0000256" key="4">
    <source>
        <dbReference type="ARBA" id="ARBA00022737"/>
    </source>
</evidence>
<evidence type="ECO:0000313" key="11">
    <source>
        <dbReference type="Proteomes" id="UP000005813"/>
    </source>
</evidence>
<evidence type="ECO:0000256" key="6">
    <source>
        <dbReference type="ARBA" id="ARBA00023004"/>
    </source>
</evidence>
<dbReference type="NCBIfam" id="TIGR00397">
    <property type="entry name" value="mauM_napG"/>
    <property type="match status" value="1"/>
</dbReference>
<dbReference type="PROSITE" id="PS00198">
    <property type="entry name" value="4FE4S_FER_1"/>
    <property type="match status" value="1"/>
</dbReference>
<feature type="domain" description="4Fe-4S ferredoxin-type" evidence="9">
    <location>
        <begin position="44"/>
        <end position="73"/>
    </location>
</feature>
<dbReference type="PANTHER" id="PTHR42859:SF10">
    <property type="entry name" value="DIMETHYLSULFOXIDE REDUCTASE CHAIN B"/>
    <property type="match status" value="1"/>
</dbReference>
<dbReference type="Gene3D" id="3.30.70.20">
    <property type="match status" value="2"/>
</dbReference>
<evidence type="ECO:0000313" key="10">
    <source>
        <dbReference type="EMBL" id="EFU72003.1"/>
    </source>
</evidence>
<dbReference type="PANTHER" id="PTHR42859">
    <property type="entry name" value="OXIDOREDUCTASE"/>
    <property type="match status" value="1"/>
</dbReference>
<reference evidence="10 11" key="1">
    <citation type="submission" date="2010-12" db="EMBL/GenBank/DDBJ databases">
        <authorList>
            <person name="Muzny D."/>
            <person name="Qin X."/>
            <person name="Buhay C."/>
            <person name="Dugan-Rocha S."/>
            <person name="Ding Y."/>
            <person name="Chen G."/>
            <person name="Hawes A."/>
            <person name="Holder M."/>
            <person name="Jhangiani S."/>
            <person name="Johnson A."/>
            <person name="Khan Z."/>
            <person name="Li Z."/>
            <person name="Liu W."/>
            <person name="Liu X."/>
            <person name="Perez L."/>
            <person name="Shen H."/>
            <person name="Wang Q."/>
            <person name="Watt J."/>
            <person name="Xi L."/>
            <person name="Xin Y."/>
            <person name="Zhou J."/>
            <person name="Deng J."/>
            <person name="Jiang H."/>
            <person name="Liu Y."/>
            <person name="Qu J."/>
            <person name="Song X.-Z."/>
            <person name="Zhang L."/>
            <person name="Villasana D."/>
            <person name="Johnson A."/>
            <person name="Liu J."/>
            <person name="Liyanage D."/>
            <person name="Lorensuhewa L."/>
            <person name="Robinson T."/>
            <person name="Song A."/>
            <person name="Song B.-B."/>
            <person name="Dinh H."/>
            <person name="Thornton R."/>
            <person name="Coyle M."/>
            <person name="Francisco L."/>
            <person name="Jackson L."/>
            <person name="Javaid M."/>
            <person name="Korchina V."/>
            <person name="Kovar C."/>
            <person name="Mata R."/>
            <person name="Mathew T."/>
            <person name="Ngo R."/>
            <person name="Nguyen L."/>
            <person name="Nguyen N."/>
            <person name="Okwuonu G."/>
            <person name="Ongeri F."/>
            <person name="Pham C."/>
            <person name="Simmons D."/>
            <person name="Wilczek-Boney K."/>
            <person name="Hale W."/>
            <person name="Jakkamsetti A."/>
            <person name="Pham P."/>
            <person name="Ruth R."/>
            <person name="San Lucas F."/>
            <person name="Warren J."/>
            <person name="Zhang J."/>
            <person name="Zhao Z."/>
            <person name="Zhou C."/>
            <person name="Zhu D."/>
            <person name="Lee S."/>
            <person name="Bess C."/>
            <person name="Blankenburg K."/>
            <person name="Forbes L."/>
            <person name="Fu Q."/>
            <person name="Gubbala S."/>
            <person name="Hirani K."/>
            <person name="Jayaseelan J.C."/>
            <person name="Lara F."/>
            <person name="Munidasa M."/>
            <person name="Palculict T."/>
            <person name="Patil S."/>
            <person name="Pu L.-L."/>
            <person name="Saada N."/>
            <person name="Tang L."/>
            <person name="Weissenberger G."/>
            <person name="Zhu Y."/>
            <person name="Hemphill L."/>
            <person name="Shang Y."/>
            <person name="Youmans B."/>
            <person name="Ayvaz T."/>
            <person name="Ross M."/>
            <person name="Santibanez J."/>
            <person name="Aqrawi P."/>
            <person name="Gross S."/>
            <person name="Joshi V."/>
            <person name="Fowler G."/>
            <person name="Nazareth L."/>
            <person name="Reid J."/>
            <person name="Worley K."/>
            <person name="Petrosino J."/>
            <person name="Highlander S."/>
            <person name="Gibbs R."/>
        </authorList>
    </citation>
    <scope>NUCLEOTIDE SEQUENCE [LARGE SCALE GENOMIC DNA]</scope>
    <source>
        <strain evidence="10 11">JV21</strain>
    </source>
</reference>
<proteinExistence type="predicted"/>
<evidence type="ECO:0000256" key="1">
    <source>
        <dbReference type="ARBA" id="ARBA00022448"/>
    </source>
</evidence>
<dbReference type="Pfam" id="PF12838">
    <property type="entry name" value="Fer4_7"/>
    <property type="match status" value="2"/>
</dbReference>
<keyword evidence="6" id="KW-0408">Iron</keyword>